<feature type="domain" description="YdbS-like PH" evidence="2">
    <location>
        <begin position="74"/>
        <end position="150"/>
    </location>
</feature>
<proteinExistence type="predicted"/>
<dbReference type="OrthoDB" id="1750577at2"/>
<feature type="transmembrane region" description="Helical" evidence="1">
    <location>
        <begin position="21"/>
        <end position="43"/>
    </location>
</feature>
<name>A0A060M3A5_9BACI</name>
<gene>
    <name evidence="3" type="ORF">BleG1_1971</name>
</gene>
<organism evidence="3 4">
    <name type="scientific">Shouchella lehensis G1</name>
    <dbReference type="NCBI Taxonomy" id="1246626"/>
    <lineage>
        <taxon>Bacteria</taxon>
        <taxon>Bacillati</taxon>
        <taxon>Bacillota</taxon>
        <taxon>Bacilli</taxon>
        <taxon>Bacillales</taxon>
        <taxon>Bacillaceae</taxon>
        <taxon>Shouchella</taxon>
    </lineage>
</organism>
<dbReference type="PANTHER" id="PTHR34473">
    <property type="entry name" value="UPF0699 TRANSMEMBRANE PROTEIN YDBS"/>
    <property type="match status" value="1"/>
</dbReference>
<evidence type="ECO:0000313" key="4">
    <source>
        <dbReference type="Proteomes" id="UP000027142"/>
    </source>
</evidence>
<accession>A0A060M3A5</accession>
<reference evidence="3 4" key="1">
    <citation type="journal article" date="2014" name="Gene">
        <title>A comparative genomic analysis of the alkalitolerant soil bacterium Bacillus lehensis G1.</title>
        <authorList>
            <person name="Noor Y.M."/>
            <person name="Samsulrizal N.H."/>
            <person name="Jema'on N.A."/>
            <person name="Low K.O."/>
            <person name="Ramli A.N."/>
            <person name="Alias N.I."/>
            <person name="Damis S.I."/>
            <person name="Fuzi S.F."/>
            <person name="Isa M.N."/>
            <person name="Murad A.M."/>
            <person name="Raih M.F."/>
            <person name="Bakar F.D."/>
            <person name="Najimudin N."/>
            <person name="Mahadi N.M."/>
            <person name="Illias R.M."/>
        </authorList>
    </citation>
    <scope>NUCLEOTIDE SEQUENCE [LARGE SCALE GENOMIC DNA]</scope>
    <source>
        <strain evidence="3 4">G1</strain>
    </source>
</reference>
<dbReference type="PANTHER" id="PTHR34473:SF2">
    <property type="entry name" value="UPF0699 TRANSMEMBRANE PROTEIN YDBT"/>
    <property type="match status" value="1"/>
</dbReference>
<dbReference type="KEGG" id="ble:BleG1_1971"/>
<keyword evidence="1" id="KW-0472">Membrane</keyword>
<dbReference type="EMBL" id="CP003923">
    <property type="protein sequence ID" value="AIC94549.1"/>
    <property type="molecule type" value="Genomic_DNA"/>
</dbReference>
<keyword evidence="4" id="KW-1185">Reference proteome</keyword>
<keyword evidence="1" id="KW-1133">Transmembrane helix</keyword>
<sequence>MRKQPELRLPKKAIQVWRIQNLFDTLFFALVPVVYFFVQAYIFERFFTWITWVLAGLVIVYGVTRILIWPTIQWYRFRYEVFDDEIDIQQGVLIVRRTLVPMVRVQHVDTEQGPILRRYKMAAVSITTAATTHQIPTLTIEEADALRDQIASLASVHEDE</sequence>
<dbReference type="eggNOG" id="COG3402">
    <property type="taxonomic scope" value="Bacteria"/>
</dbReference>
<evidence type="ECO:0000259" key="2">
    <source>
        <dbReference type="Pfam" id="PF03703"/>
    </source>
</evidence>
<dbReference type="InterPro" id="IPR005182">
    <property type="entry name" value="YdbS-like_PH"/>
</dbReference>
<keyword evidence="1" id="KW-0812">Transmembrane</keyword>
<protein>
    <recommendedName>
        <fullName evidence="2">YdbS-like PH domain-containing protein</fullName>
    </recommendedName>
</protein>
<feature type="transmembrane region" description="Helical" evidence="1">
    <location>
        <begin position="49"/>
        <end position="68"/>
    </location>
</feature>
<evidence type="ECO:0000313" key="3">
    <source>
        <dbReference type="EMBL" id="AIC94549.1"/>
    </source>
</evidence>
<dbReference type="RefSeq" id="WP_038480097.1">
    <property type="nucleotide sequence ID" value="NZ_CP003923.1"/>
</dbReference>
<dbReference type="AlphaFoldDB" id="A0A060M3A5"/>
<dbReference type="PATRIC" id="fig|1246626.3.peg.1971"/>
<dbReference type="Proteomes" id="UP000027142">
    <property type="component" value="Chromosome"/>
</dbReference>
<evidence type="ECO:0000256" key="1">
    <source>
        <dbReference type="SAM" id="Phobius"/>
    </source>
</evidence>
<dbReference type="STRING" id="1246626.BleG1_1971"/>
<dbReference type="Pfam" id="PF03703">
    <property type="entry name" value="bPH_2"/>
    <property type="match status" value="1"/>
</dbReference>
<dbReference type="HOGENOM" id="CLU_104197_3_2_9"/>